<dbReference type="EMBL" id="CP007784">
    <property type="protein sequence ID" value="AIO35758.1"/>
    <property type="molecule type" value="Genomic_DNA"/>
</dbReference>
<keyword evidence="2" id="KW-1185">Reference proteome</keyword>
<dbReference type="AlphaFoldDB" id="A0AAN0RXV1"/>
<protein>
    <submittedName>
        <fullName evidence="1">Uncharacterized protein</fullName>
    </submittedName>
</protein>
<sequence length="39" mass="3981">MKTDETHLTAAAANLAVGPTRHAGRIATPFVATTAFGRG</sequence>
<proteinExistence type="predicted"/>
<gene>
    <name evidence="1" type="ORF">DM39_4722</name>
</gene>
<evidence type="ECO:0000313" key="1">
    <source>
        <dbReference type="EMBL" id="AIO35758.1"/>
    </source>
</evidence>
<name>A0AAN0RXV1_9BURK</name>
<organism evidence="1 2">
    <name type="scientific">Burkholderia cenocepacia</name>
    <dbReference type="NCBI Taxonomy" id="95486"/>
    <lineage>
        <taxon>Bacteria</taxon>
        <taxon>Pseudomonadati</taxon>
        <taxon>Pseudomonadota</taxon>
        <taxon>Betaproteobacteria</taxon>
        <taxon>Burkholderiales</taxon>
        <taxon>Burkholderiaceae</taxon>
        <taxon>Burkholderia</taxon>
        <taxon>Burkholderia cepacia complex</taxon>
    </lineage>
</organism>
<evidence type="ECO:0000313" key="2">
    <source>
        <dbReference type="Proteomes" id="UP000029413"/>
    </source>
</evidence>
<dbReference type="KEGG" id="bcen:DM39_4722"/>
<reference evidence="1 2" key="1">
    <citation type="submission" date="2014-05" db="EMBL/GenBank/DDBJ databases">
        <authorList>
            <person name="Bishop-Lilly K.A."/>
            <person name="Broomall S.M."/>
            <person name="Chain P.S."/>
            <person name="Chertkov O."/>
            <person name="Coyne S.R."/>
            <person name="Daligault H.E."/>
            <person name="Davenport K.W."/>
            <person name="Erkkila T."/>
            <person name="Frey K.G."/>
            <person name="Gibbons H.S."/>
            <person name="Gu W."/>
            <person name="Jaissle J."/>
            <person name="Johnson S.L."/>
            <person name="Koroleva G.I."/>
            <person name="Ladner J.T."/>
            <person name="Lo C.-C."/>
            <person name="Minogue T.D."/>
            <person name="Munk C."/>
            <person name="Palacios G.F."/>
            <person name="Redden C.L."/>
            <person name="Rosenzweig C.N."/>
            <person name="Scholz M.B."/>
            <person name="Teshima H."/>
            <person name="Xu Y."/>
        </authorList>
    </citation>
    <scope>NUCLEOTIDE SEQUENCE [LARGE SCALE GENOMIC DNA]</scope>
    <source>
        <strain evidence="1 2">DDS 22E-1</strain>
    </source>
</reference>
<dbReference type="Proteomes" id="UP000029413">
    <property type="component" value="Chromosome 2"/>
</dbReference>
<accession>A0AAN0RXV1</accession>